<evidence type="ECO:0000256" key="5">
    <source>
        <dbReference type="ARBA" id="ARBA00022977"/>
    </source>
</evidence>
<dbReference type="UniPathway" id="UPA00060">
    <property type="reaction ID" value="UER00138"/>
</dbReference>
<evidence type="ECO:0000256" key="4">
    <source>
        <dbReference type="ARBA" id="ARBA00004769"/>
    </source>
</evidence>
<name>A0A1J4N3Z6_9ACTN</name>
<dbReference type="InterPro" id="IPR029056">
    <property type="entry name" value="Ribokinase-like"/>
</dbReference>
<dbReference type="AlphaFoldDB" id="A0A1J4N3Z6"/>
<evidence type="ECO:0000256" key="2">
    <source>
        <dbReference type="ARBA" id="ARBA00000565"/>
    </source>
</evidence>
<dbReference type="GO" id="GO:0008902">
    <property type="term" value="F:hydroxymethylpyrimidine kinase activity"/>
    <property type="evidence" value="ECO:0007669"/>
    <property type="project" value="UniProtKB-EC"/>
</dbReference>
<protein>
    <submittedName>
        <fullName evidence="7">Bifunctional hydroxymethylpyrimidine kinase/phosphomethylpyrimidine kinase</fullName>
    </submittedName>
</protein>
<dbReference type="SUPFAM" id="SSF53613">
    <property type="entry name" value="Ribokinase-like"/>
    <property type="match status" value="1"/>
</dbReference>
<proteinExistence type="predicted"/>
<comment type="function">
    <text evidence="3">Catalyzes the phosphorylation of hydroxymethylpyrimidine phosphate (HMP-P) to HMP-PP, and of HMP to HMP-P.</text>
</comment>
<dbReference type="GO" id="GO:0009229">
    <property type="term" value="P:thiamine diphosphate biosynthetic process"/>
    <property type="evidence" value="ECO:0007669"/>
    <property type="project" value="UniProtKB-UniPathway"/>
</dbReference>
<dbReference type="PANTHER" id="PTHR20858:SF17">
    <property type="entry name" value="HYDROXYMETHYLPYRIMIDINE_PHOSPHOMETHYLPYRIMIDINE KINASE THI20-RELATED"/>
    <property type="match status" value="1"/>
</dbReference>
<comment type="pathway">
    <text evidence="4">Cofactor biosynthesis; thiamine diphosphate biosynthesis; 4-amino-2-methyl-5-diphosphomethylpyrimidine from 5-amino-1-(5-phospho-D-ribosyl)imidazole: step 3/3.</text>
</comment>
<dbReference type="EMBL" id="JZDQ02000017">
    <property type="protein sequence ID" value="OIJ26278.1"/>
    <property type="molecule type" value="Genomic_DNA"/>
</dbReference>
<reference evidence="7" key="1">
    <citation type="submission" date="2016-10" db="EMBL/GenBank/DDBJ databases">
        <title>Draft Genome Sequence of Nocardioides luteus Strain BAFB, an Alkane-Degrading Bacterium Isolated from JP-7 Polluted Soil.</title>
        <authorList>
            <person name="Brown L."/>
            <person name="Ruiz O.N."/>
            <person name="Gunasekera T."/>
        </authorList>
    </citation>
    <scope>NUCLEOTIDE SEQUENCE [LARGE SCALE GENOMIC DNA]</scope>
    <source>
        <strain evidence="7">BAFB</strain>
    </source>
</reference>
<dbReference type="Pfam" id="PF08543">
    <property type="entry name" value="Phos_pyr_kin"/>
    <property type="match status" value="1"/>
</dbReference>
<dbReference type="InterPro" id="IPR013749">
    <property type="entry name" value="PM/HMP-P_kinase-1"/>
</dbReference>
<organism evidence="7 8">
    <name type="scientific">Nocardioides luteus</name>
    <dbReference type="NCBI Taxonomy" id="1844"/>
    <lineage>
        <taxon>Bacteria</taxon>
        <taxon>Bacillati</taxon>
        <taxon>Actinomycetota</taxon>
        <taxon>Actinomycetes</taxon>
        <taxon>Propionibacteriales</taxon>
        <taxon>Nocardioidaceae</taxon>
        <taxon>Nocardioides</taxon>
    </lineage>
</organism>
<dbReference type="GO" id="GO:0009228">
    <property type="term" value="P:thiamine biosynthetic process"/>
    <property type="evidence" value="ECO:0007669"/>
    <property type="project" value="UniProtKB-KW"/>
</dbReference>
<keyword evidence="7" id="KW-0808">Transferase</keyword>
<evidence type="ECO:0000313" key="8">
    <source>
        <dbReference type="Proteomes" id="UP000033772"/>
    </source>
</evidence>
<dbReference type="NCBIfam" id="TIGR00097">
    <property type="entry name" value="HMP-P_kinase"/>
    <property type="match status" value="1"/>
</dbReference>
<evidence type="ECO:0000313" key="7">
    <source>
        <dbReference type="EMBL" id="OIJ26278.1"/>
    </source>
</evidence>
<gene>
    <name evidence="7" type="ORF">UG56_013615</name>
</gene>
<dbReference type="PANTHER" id="PTHR20858">
    <property type="entry name" value="PHOSPHOMETHYLPYRIMIDINE KINASE"/>
    <property type="match status" value="1"/>
</dbReference>
<evidence type="ECO:0000259" key="6">
    <source>
        <dbReference type="Pfam" id="PF08543"/>
    </source>
</evidence>
<dbReference type="CDD" id="cd01169">
    <property type="entry name" value="HMPP_kinase"/>
    <property type="match status" value="1"/>
</dbReference>
<dbReference type="InterPro" id="IPR004399">
    <property type="entry name" value="HMP/HMP-P_kinase_dom"/>
</dbReference>
<keyword evidence="8" id="KW-1185">Reference proteome</keyword>
<dbReference type="Gene3D" id="3.40.1190.20">
    <property type="match status" value="1"/>
</dbReference>
<dbReference type="RefSeq" id="WP_045548502.1">
    <property type="nucleotide sequence ID" value="NZ_JZDQ02000017.1"/>
</dbReference>
<comment type="catalytic activity">
    <reaction evidence="2">
        <text>4-amino-2-methyl-5-(phosphooxymethyl)pyrimidine + ATP = 4-amino-2-methyl-5-(diphosphooxymethyl)pyrimidine + ADP</text>
        <dbReference type="Rhea" id="RHEA:19893"/>
        <dbReference type="ChEBI" id="CHEBI:30616"/>
        <dbReference type="ChEBI" id="CHEBI:57841"/>
        <dbReference type="ChEBI" id="CHEBI:58354"/>
        <dbReference type="ChEBI" id="CHEBI:456216"/>
        <dbReference type="EC" id="2.7.4.7"/>
    </reaction>
</comment>
<feature type="domain" description="Pyridoxamine kinase/Phosphomethylpyrimidine kinase" evidence="6">
    <location>
        <begin position="13"/>
        <end position="264"/>
    </location>
</feature>
<dbReference type="GO" id="GO:0008972">
    <property type="term" value="F:phosphomethylpyrimidine kinase activity"/>
    <property type="evidence" value="ECO:0007669"/>
    <property type="project" value="UniProtKB-EC"/>
</dbReference>
<comment type="catalytic activity">
    <reaction evidence="1">
        <text>4-amino-5-hydroxymethyl-2-methylpyrimidine + ATP = 4-amino-2-methyl-5-(phosphooxymethyl)pyrimidine + ADP + H(+)</text>
        <dbReference type="Rhea" id="RHEA:23096"/>
        <dbReference type="ChEBI" id="CHEBI:15378"/>
        <dbReference type="ChEBI" id="CHEBI:16892"/>
        <dbReference type="ChEBI" id="CHEBI:30616"/>
        <dbReference type="ChEBI" id="CHEBI:58354"/>
        <dbReference type="ChEBI" id="CHEBI:456216"/>
        <dbReference type="EC" id="2.7.1.49"/>
    </reaction>
</comment>
<sequence>MNPPVALTIAGTDSGGAAGTAADLATFAALGVHGACVITAVTAQDTTGVSDIHPVPHSAIEAQLDAVLDDLPVAAIKTGMLGTVAAVEAIAQRVVKLSVAHGSLSASQPPVVVDPVLVATSGAVLGGEDVRRAYVDHLLPVATVVTPNLDEARALAGHDGSPEELATQLAGLGPAVVVTGGDPAATGECTDWLAEPGQPPIPLRHPAVPTSNDHGTGCTYSSALAAHLAHGAPLREAAEHAAAYVARQLATSRHWTLGRGRGPIAHLFTDQPSPTSTKETA</sequence>
<dbReference type="STRING" id="1844.UG56_013615"/>
<comment type="caution">
    <text evidence="7">The sequence shown here is derived from an EMBL/GenBank/DDBJ whole genome shotgun (WGS) entry which is preliminary data.</text>
</comment>
<evidence type="ECO:0000256" key="1">
    <source>
        <dbReference type="ARBA" id="ARBA00000151"/>
    </source>
</evidence>
<evidence type="ECO:0000256" key="3">
    <source>
        <dbReference type="ARBA" id="ARBA00003848"/>
    </source>
</evidence>
<keyword evidence="5" id="KW-0784">Thiamine biosynthesis</keyword>
<dbReference type="GO" id="GO:0005829">
    <property type="term" value="C:cytosol"/>
    <property type="evidence" value="ECO:0007669"/>
    <property type="project" value="TreeGrafter"/>
</dbReference>
<keyword evidence="7" id="KW-0418">Kinase</keyword>
<dbReference type="OrthoDB" id="34166at2"/>
<accession>A0A1J4N3Z6</accession>
<dbReference type="Proteomes" id="UP000033772">
    <property type="component" value="Unassembled WGS sequence"/>
</dbReference>